<dbReference type="OrthoDB" id="419770at2759"/>
<keyword evidence="8" id="KW-0333">Golgi apparatus</keyword>
<evidence type="ECO:0000313" key="10">
    <source>
        <dbReference type="Proteomes" id="UP000728032"/>
    </source>
</evidence>
<dbReference type="GO" id="GO:0005789">
    <property type="term" value="C:endoplasmic reticulum membrane"/>
    <property type="evidence" value="ECO:0007669"/>
    <property type="project" value="TreeGrafter"/>
</dbReference>
<name>A0A7R9Q9C2_9ACAR</name>
<sequence length="293" mass="34577">MNTCFETNCSTGDAVDQFRARQPSYMAWIGWDCHQECEHQCQWQTVNHLMVTGDNSTRLPQFYGKWTFFRFYGIEEPASVLFSFLNLLSNIYGWNQYRKAIKSDPYFSVWTLQALLAINAWFWSTIFHTRQSSVTEKFDYFSAYSVVIYSLFALTVRFLDYLNISSKALLTQIGIGMPFLAFFTYHIHYLFYIHFDYGYNMKVNVCTGILSSTGWLLWCYLNRHKGRHIWKCVFSIFLLNFLLLLEVYDFPPIAFIFDAHSLWHLGTVPLPVLWFSFLSDEANHSDMKSKLKL</sequence>
<evidence type="ECO:0000256" key="1">
    <source>
        <dbReference type="ARBA" id="ARBA00004127"/>
    </source>
</evidence>
<keyword evidence="3 8" id="KW-0337">GPI-anchor biosynthesis</keyword>
<dbReference type="EMBL" id="CAJPVJ010000070">
    <property type="protein sequence ID" value="CAG2160189.1"/>
    <property type="molecule type" value="Genomic_DNA"/>
</dbReference>
<reference evidence="9" key="1">
    <citation type="submission" date="2020-11" db="EMBL/GenBank/DDBJ databases">
        <authorList>
            <person name="Tran Van P."/>
        </authorList>
    </citation>
    <scope>NUCLEOTIDE SEQUENCE</scope>
</reference>
<feature type="transmembrane region" description="Helical" evidence="8">
    <location>
        <begin position="228"/>
        <end position="248"/>
    </location>
</feature>
<dbReference type="GO" id="GO:0016788">
    <property type="term" value="F:hydrolase activity, acting on ester bonds"/>
    <property type="evidence" value="ECO:0007669"/>
    <property type="project" value="TreeGrafter"/>
</dbReference>
<dbReference type="EMBL" id="OC914895">
    <property type="protein sequence ID" value="CAD7637306.1"/>
    <property type="molecule type" value="Genomic_DNA"/>
</dbReference>
<feature type="transmembrane region" description="Helical" evidence="8">
    <location>
        <begin position="106"/>
        <end position="123"/>
    </location>
</feature>
<organism evidence="9">
    <name type="scientific">Oppiella nova</name>
    <dbReference type="NCBI Taxonomy" id="334625"/>
    <lineage>
        <taxon>Eukaryota</taxon>
        <taxon>Metazoa</taxon>
        <taxon>Ecdysozoa</taxon>
        <taxon>Arthropoda</taxon>
        <taxon>Chelicerata</taxon>
        <taxon>Arachnida</taxon>
        <taxon>Acari</taxon>
        <taxon>Acariformes</taxon>
        <taxon>Sarcoptiformes</taxon>
        <taxon>Oribatida</taxon>
        <taxon>Brachypylina</taxon>
        <taxon>Oppioidea</taxon>
        <taxon>Oppiidae</taxon>
        <taxon>Oppiella</taxon>
    </lineage>
</organism>
<evidence type="ECO:0000256" key="6">
    <source>
        <dbReference type="ARBA" id="ARBA00022989"/>
    </source>
</evidence>
<keyword evidence="4 8" id="KW-0812">Transmembrane</keyword>
<comment type="function">
    <text evidence="8">Involved in the lipid remodeling steps of GPI-anchor maturation.</text>
</comment>
<evidence type="ECO:0000256" key="8">
    <source>
        <dbReference type="RuleBase" id="RU365066"/>
    </source>
</evidence>
<dbReference type="GO" id="GO:0006506">
    <property type="term" value="P:GPI anchor biosynthetic process"/>
    <property type="evidence" value="ECO:0007669"/>
    <property type="project" value="UniProtKB-KW"/>
</dbReference>
<accession>A0A7R9Q9C2</accession>
<evidence type="ECO:0000256" key="2">
    <source>
        <dbReference type="ARBA" id="ARBA00006387"/>
    </source>
</evidence>
<evidence type="ECO:0000256" key="3">
    <source>
        <dbReference type="ARBA" id="ARBA00022502"/>
    </source>
</evidence>
<evidence type="ECO:0000256" key="7">
    <source>
        <dbReference type="ARBA" id="ARBA00023136"/>
    </source>
</evidence>
<comment type="subcellular location">
    <subcellularLocation>
        <location evidence="1">Endomembrane system</location>
        <topology evidence="1">Multi-pass membrane protein</topology>
    </subcellularLocation>
    <subcellularLocation>
        <location evidence="8">Golgi apparatus membrane</location>
        <topology evidence="8">Multi-pass membrane protein</topology>
    </subcellularLocation>
</comment>
<dbReference type="InterPro" id="IPR007217">
    <property type="entry name" value="Per1-like"/>
</dbReference>
<dbReference type="PANTHER" id="PTHR13148">
    <property type="entry name" value="PER1-RELATED"/>
    <property type="match status" value="1"/>
</dbReference>
<feature type="transmembrane region" description="Helical" evidence="8">
    <location>
        <begin position="201"/>
        <end position="221"/>
    </location>
</feature>
<evidence type="ECO:0000256" key="4">
    <source>
        <dbReference type="ARBA" id="ARBA00022692"/>
    </source>
</evidence>
<protein>
    <recommendedName>
        <fullName evidence="8">Post-GPI attachment to proteins factor 3</fullName>
    </recommendedName>
</protein>
<feature type="transmembrane region" description="Helical" evidence="8">
    <location>
        <begin position="174"/>
        <end position="195"/>
    </location>
</feature>
<comment type="caution">
    <text evidence="8">Lacks conserved residue(s) required for the propagation of feature annotation.</text>
</comment>
<dbReference type="AlphaFoldDB" id="A0A7R9Q9C2"/>
<keyword evidence="7 8" id="KW-0472">Membrane</keyword>
<keyword evidence="10" id="KW-1185">Reference proteome</keyword>
<feature type="transmembrane region" description="Helical" evidence="8">
    <location>
        <begin position="260"/>
        <end position="278"/>
    </location>
</feature>
<dbReference type="Proteomes" id="UP000728032">
    <property type="component" value="Unassembled WGS sequence"/>
</dbReference>
<gene>
    <name evidence="9" type="ORF">ONB1V03_LOCUS740</name>
</gene>
<evidence type="ECO:0000313" key="9">
    <source>
        <dbReference type="EMBL" id="CAD7637306.1"/>
    </source>
</evidence>
<keyword evidence="6 8" id="KW-1133">Transmembrane helix</keyword>
<feature type="transmembrane region" description="Helical" evidence="8">
    <location>
        <begin position="143"/>
        <end position="162"/>
    </location>
</feature>
<evidence type="ECO:0000256" key="5">
    <source>
        <dbReference type="ARBA" id="ARBA00022729"/>
    </source>
</evidence>
<proteinExistence type="inferred from homology"/>
<dbReference type="Pfam" id="PF04080">
    <property type="entry name" value="Per1"/>
    <property type="match status" value="1"/>
</dbReference>
<comment type="similarity">
    <text evidence="2 8">Belongs to the PGAP3 family.</text>
</comment>
<dbReference type="GO" id="GO:0000139">
    <property type="term" value="C:Golgi membrane"/>
    <property type="evidence" value="ECO:0007669"/>
    <property type="project" value="UniProtKB-SubCell"/>
</dbReference>
<keyword evidence="5" id="KW-0732">Signal</keyword>
<dbReference type="PANTHER" id="PTHR13148:SF0">
    <property type="entry name" value="POST-GPI ATTACHMENT TO PROTEINS FACTOR 3"/>
    <property type="match status" value="1"/>
</dbReference>